<dbReference type="AlphaFoldDB" id="W0AKI7"/>
<keyword evidence="2" id="KW-1185">Reference proteome</keyword>
<sequence length="133" mass="14371">MVADAKTSAAWIAEALTQSGYKADFSMASLTEIDRFFDEQSANGRAIPSGLLGEQLGSRLFAIGSYVGETLLRHRTGAWVGDDADPQGEINISIRFQKGDTIWPVQRVMRRYQNGREDGLAAYGAAVVSGELG</sequence>
<gene>
    <name evidence="1" type="ORF">NX02_22885</name>
</gene>
<protein>
    <recommendedName>
        <fullName evidence="3">DUF3806 domain-containing protein</fullName>
    </recommendedName>
</protein>
<accession>W0AKI7</accession>
<evidence type="ECO:0000313" key="1">
    <source>
        <dbReference type="EMBL" id="AHE56195.1"/>
    </source>
</evidence>
<dbReference type="KEGG" id="ssan:NX02_22885"/>
<dbReference type="Proteomes" id="UP000018851">
    <property type="component" value="Chromosome"/>
</dbReference>
<proteinExistence type="predicted"/>
<evidence type="ECO:0008006" key="3">
    <source>
        <dbReference type="Google" id="ProtNLM"/>
    </source>
</evidence>
<evidence type="ECO:0000313" key="2">
    <source>
        <dbReference type="Proteomes" id="UP000018851"/>
    </source>
</evidence>
<reference evidence="1 2" key="1">
    <citation type="submission" date="2013-07" db="EMBL/GenBank/DDBJ databases">
        <title>Completed genome of Sphingomonas sanxanigenens NX02.</title>
        <authorList>
            <person name="Ma T."/>
            <person name="Huang H."/>
            <person name="Wu M."/>
            <person name="Li X."/>
            <person name="Li G."/>
        </authorList>
    </citation>
    <scope>NUCLEOTIDE SEQUENCE [LARGE SCALE GENOMIC DNA]</scope>
    <source>
        <strain evidence="1 2">NX02</strain>
    </source>
</reference>
<dbReference type="eggNOG" id="ENOG5033CIN">
    <property type="taxonomic scope" value="Bacteria"/>
</dbReference>
<organism evidence="1 2">
    <name type="scientific">Sphingomonas sanxanigenens DSM 19645 = NX02</name>
    <dbReference type="NCBI Taxonomy" id="1123269"/>
    <lineage>
        <taxon>Bacteria</taxon>
        <taxon>Pseudomonadati</taxon>
        <taxon>Pseudomonadota</taxon>
        <taxon>Alphaproteobacteria</taxon>
        <taxon>Sphingomonadales</taxon>
        <taxon>Sphingomonadaceae</taxon>
        <taxon>Sphingomonas</taxon>
    </lineage>
</organism>
<name>W0AKI7_9SPHN</name>
<dbReference type="STRING" id="1123269.NX02_22885"/>
<dbReference type="HOGENOM" id="CLU_150061_0_0_5"/>
<dbReference type="EMBL" id="CP006644">
    <property type="protein sequence ID" value="AHE56195.1"/>
    <property type="molecule type" value="Genomic_DNA"/>
</dbReference>